<evidence type="ECO:0000256" key="2">
    <source>
        <dbReference type="SAM" id="MobiDB-lite"/>
    </source>
</evidence>
<feature type="coiled-coil region" evidence="1">
    <location>
        <begin position="1805"/>
        <end position="1854"/>
    </location>
</feature>
<proteinExistence type="predicted"/>
<dbReference type="InterPro" id="IPR042201">
    <property type="entry name" value="FH2_Formin_sf"/>
</dbReference>
<evidence type="ECO:0000313" key="4">
    <source>
        <dbReference type="EMBL" id="CAJ1405812.1"/>
    </source>
</evidence>
<feature type="compositionally biased region" description="Basic and acidic residues" evidence="2">
    <location>
        <begin position="1064"/>
        <end position="1075"/>
    </location>
</feature>
<dbReference type="GO" id="GO:0051015">
    <property type="term" value="F:actin filament binding"/>
    <property type="evidence" value="ECO:0007669"/>
    <property type="project" value="TreeGrafter"/>
</dbReference>
<gene>
    <name evidence="4" type="ORF">EVOR1521_LOCUS27932</name>
</gene>
<feature type="compositionally biased region" description="Polar residues" evidence="2">
    <location>
        <begin position="1289"/>
        <end position="1308"/>
    </location>
</feature>
<sequence length="1964" mass="213276">MACAVPRVDRGGYKLHLDCPVDAQFVQKLRSIQRQLESALDKGLPVKPQTEMVQSDSEDEEVKELQERTERLLSRLPMGNRIHKVLEATAAVPVPDSRAPVPLGSLGAQAAYVAQQRFGQTLAVGSAPISPLPRSPVFHKLMLRRQSRSPASSPSKSATSPSKSPALWPNERPVAQPQSPVYRQLQHQRQRRASPKPPLASPSPSASPASPCFVWPSEPNEPKPLPKSTLRPATVAVTQPKPITPIKPASPRKAKPPAPPPPPRQARDCVSFGAKDDWTWLQSVRAWDREAEAQGGWADGRRDAMLKFWVGLRQAGNNISCGKLCIDFSGNHQPAKDYTNLVRLEFLNQLACRGQQAKAEISPWALLAVVGLAHRAWAGIPEKRLACQGQQAKAEISPWALLAVVGLAHRAWAGIPEKRLACQGPQAKAEISPWALLAVVGLAHRAWAGIPEKRLACQGQQAKAEISPWALLAVVGIAHRAWAGSPQKRLACQGQQAKAEISPWALLAMVGLAHRAWAGILEKRQACQGQQAKAEIFFWAHLAVVGLAHRLWAGIPEKRLACQGPQAKAEISPWALLAVVGLAHRAWAGIPEKRLACQGQQAKAEISPWALLAVVGLAHRAWAGIPGQQEKAEISPSALLAVVGLAHRAWAGIPEKRLADWAQQAKAEISPWALLAVVGLAHRAWAGIPEKRLACQGQQAKAEISPYLPLGASGGGGARLSSLGWHPREEAASESRHLAPGTSGGAGVRPSSMGRQPTREETVRCGIPSGSELRQEFQQHLQASLLNERASGANEGASIPTLQPFAGGDVAAVALGGADGKSRGASERDVPRANPFFAPFEPLVQRHNADVEEAKIAGTELEELVGARPGFQSATAVVLSDVSAGPAAPAIAASRGSQESMDSPKSGRVRRRSGSQTPTLLSDTVRTMRSPNETQDWHSCDSSDSFATESVQRSATRQNTASDEERMVSKASMASKRSRRSTKSSTKSRSLSPVRAWMPNLPNGVLPDSPWDSVTSPGKAMQPRCSSCPLEGADGEISFHLGPTLPMHRGRSRAADGAPQAFSKETEVLQPEGRRPHLQPAGESRFSSQERHGAVSPTSNCVSFAGDEEKAKSEQGRASFDEESQLPSSSELMCATFGIQDMARHREVPCGDVAAVALGSDSKSRASGDVPRGPFFTPFEPLVRRGADAEEVKVASMETGNRRSLEGPVGARPGFQSATAVCLSDVRAGPAAPAAPAISASRGSQESMDSPKSGRVRRRSGSQTPTLLSDTVRAMRSPNETQDWHSCDSSDSFATESVQRSATRQNTASDEERMVSKASMASKRSRRSTKSSTKSRSLSPVRAWMPNLPNGVLPDSPWDSVTSPGKAMQPRCSSCPLEGADGEISFHLGPTLPIGRHRRGRPKFEPEGPSDLKQLIKEKDSAQQSPISAQLQSPMSPFSPLSSEPPSSMPSPSPSTSPKPSTPTSPEKVEPKPEPKPEPKKEPKPESKKGKGGPPKGTGKGEKGKDAKGKGKAKAEPRKPDIKPGVQVKRLFWNSFRVDSERKTVWNEIEREGAPIDTDQLEALFCDEPNKRMASPSPEAERGVKKIQVLDTQRRRQVCVMLARLPPGQAVAQALREHRALDSEQVELLLINVPSPEELKLLRKAQEEHTIDEFHIWDTAEEFLLLLVQVPHFELRLRAWHFRNTFEERFQALAQALRCVSEGCQRVLTSPSIRHLLGIVLYVGNYLNGGTPRGRADGFALDTLVLMRTVKMSQGDKPGTLVDYVTGQMERVYPGDLQSVFAPGGDFELLKAAARHKGPDLVDELRAFKNLADELQKKMGSSEDASMDECAQAMTQQVEVLAGLEAEQRELEARYEEIVVWFHMEDKGIRKPTDEFFGIWAKFLADIQTAKKAYEEQALREKRKNSMPPRRSSMAVPKEARSRRSLTPRRHTVMVSPIRREMGELPMRREATEPQAEEMAVPDA</sequence>
<organism evidence="4 5">
    <name type="scientific">Effrenium voratum</name>
    <dbReference type="NCBI Taxonomy" id="2562239"/>
    <lineage>
        <taxon>Eukaryota</taxon>
        <taxon>Sar</taxon>
        <taxon>Alveolata</taxon>
        <taxon>Dinophyceae</taxon>
        <taxon>Suessiales</taxon>
        <taxon>Symbiodiniaceae</taxon>
        <taxon>Effrenium</taxon>
    </lineage>
</organism>
<feature type="region of interest" description="Disordered" evidence="2">
    <location>
        <begin position="145"/>
        <end position="268"/>
    </location>
</feature>
<dbReference type="GO" id="GO:0005856">
    <property type="term" value="C:cytoskeleton"/>
    <property type="evidence" value="ECO:0007669"/>
    <property type="project" value="TreeGrafter"/>
</dbReference>
<dbReference type="PANTHER" id="PTHR45920">
    <property type="entry name" value="FORMIN HOMOLOGY 2 DOMAIN CONTAINING, ISOFORM I"/>
    <property type="match status" value="1"/>
</dbReference>
<feature type="region of interest" description="Disordered" evidence="2">
    <location>
        <begin position="889"/>
        <end position="1027"/>
    </location>
</feature>
<dbReference type="SUPFAM" id="SSF101447">
    <property type="entry name" value="Formin homology 2 domain (FH2 domain)"/>
    <property type="match status" value="1"/>
</dbReference>
<feature type="compositionally biased region" description="Low complexity" evidence="2">
    <location>
        <begin position="1233"/>
        <end position="1244"/>
    </location>
</feature>
<feature type="region of interest" description="Disordered" evidence="2">
    <location>
        <begin position="728"/>
        <end position="761"/>
    </location>
</feature>
<feature type="compositionally biased region" description="Polar residues" evidence="2">
    <location>
        <begin position="914"/>
        <end position="934"/>
    </location>
</feature>
<dbReference type="InterPro" id="IPR015425">
    <property type="entry name" value="FH2_Formin"/>
</dbReference>
<dbReference type="Gene3D" id="1.20.58.2220">
    <property type="entry name" value="Formin, FH2 domain"/>
    <property type="match status" value="1"/>
</dbReference>
<feature type="compositionally biased region" description="Low complexity" evidence="2">
    <location>
        <begin position="1330"/>
        <end position="1339"/>
    </location>
</feature>
<feature type="compositionally biased region" description="Pro residues" evidence="2">
    <location>
        <begin position="1447"/>
        <end position="1463"/>
    </location>
</feature>
<dbReference type="SMART" id="SM00498">
    <property type="entry name" value="FH2"/>
    <property type="match status" value="1"/>
</dbReference>
<feature type="compositionally biased region" description="Low complexity" evidence="2">
    <location>
        <begin position="202"/>
        <end position="211"/>
    </location>
</feature>
<feature type="compositionally biased region" description="Polar residues" evidence="2">
    <location>
        <begin position="1422"/>
        <end position="1432"/>
    </location>
</feature>
<feature type="region of interest" description="Disordered" evidence="2">
    <location>
        <begin position="1899"/>
        <end position="1964"/>
    </location>
</feature>
<keyword evidence="1" id="KW-0175">Coiled coil</keyword>
<keyword evidence="5" id="KW-1185">Reference proteome</keyword>
<evidence type="ECO:0000313" key="5">
    <source>
        <dbReference type="Proteomes" id="UP001178507"/>
    </source>
</evidence>
<feature type="region of interest" description="Disordered" evidence="2">
    <location>
        <begin position="1233"/>
        <end position="1523"/>
    </location>
</feature>
<dbReference type="GO" id="GO:0005737">
    <property type="term" value="C:cytoplasm"/>
    <property type="evidence" value="ECO:0007669"/>
    <property type="project" value="TreeGrafter"/>
</dbReference>
<feature type="region of interest" description="Disordered" evidence="2">
    <location>
        <begin position="1058"/>
        <end position="1127"/>
    </location>
</feature>
<feature type="compositionally biased region" description="Basic and acidic residues" evidence="2">
    <location>
        <begin position="1938"/>
        <end position="1952"/>
    </location>
</feature>
<dbReference type="EMBL" id="CAUJNA010003604">
    <property type="protein sequence ID" value="CAJ1405812.1"/>
    <property type="molecule type" value="Genomic_DNA"/>
</dbReference>
<comment type="caution">
    <text evidence="4">The sequence shown here is derived from an EMBL/GenBank/DDBJ whole genome shotgun (WGS) entry which is preliminary data.</text>
</comment>
<feature type="compositionally biased region" description="Basic and acidic residues" evidence="2">
    <location>
        <begin position="728"/>
        <end position="737"/>
    </location>
</feature>
<feature type="compositionally biased region" description="Polar residues" evidence="2">
    <location>
        <begin position="942"/>
        <end position="961"/>
    </location>
</feature>
<feature type="compositionally biased region" description="Basic and acidic residues" evidence="2">
    <location>
        <begin position="1499"/>
        <end position="1522"/>
    </location>
</feature>
<feature type="compositionally biased region" description="Low complexity" evidence="2">
    <location>
        <begin position="1433"/>
        <end position="1446"/>
    </location>
</feature>
<feature type="compositionally biased region" description="Polar residues" evidence="2">
    <location>
        <begin position="176"/>
        <end position="185"/>
    </location>
</feature>
<feature type="compositionally biased region" description="Basic and acidic residues" evidence="2">
    <location>
        <begin position="1467"/>
        <end position="1489"/>
    </location>
</feature>
<dbReference type="PANTHER" id="PTHR45920:SF7">
    <property type="entry name" value="FORMIN-G"/>
    <property type="match status" value="1"/>
</dbReference>
<dbReference type="Proteomes" id="UP001178507">
    <property type="component" value="Unassembled WGS sequence"/>
</dbReference>
<evidence type="ECO:0000256" key="1">
    <source>
        <dbReference type="SAM" id="Coils"/>
    </source>
</evidence>
<feature type="domain" description="FH2" evidence="3">
    <location>
        <begin position="1518"/>
        <end position="1913"/>
    </location>
</feature>
<accession>A0AA36JGJ6</accession>
<protein>
    <recommendedName>
        <fullName evidence="3">FH2 domain-containing protein</fullName>
    </recommendedName>
</protein>
<feature type="compositionally biased region" description="Low complexity" evidence="2">
    <location>
        <begin position="148"/>
        <end position="166"/>
    </location>
</feature>
<evidence type="ECO:0000259" key="3">
    <source>
        <dbReference type="PROSITE" id="PS51444"/>
    </source>
</evidence>
<dbReference type="PROSITE" id="PS51444">
    <property type="entry name" value="FH2"/>
    <property type="match status" value="1"/>
</dbReference>
<feature type="compositionally biased region" description="Low complexity" evidence="2">
    <location>
        <begin position="983"/>
        <end position="992"/>
    </location>
</feature>
<name>A0AA36JGJ6_9DINO</name>
<dbReference type="Pfam" id="PF02181">
    <property type="entry name" value="FH2"/>
    <property type="match status" value="1"/>
</dbReference>
<reference evidence="4" key="1">
    <citation type="submission" date="2023-08" db="EMBL/GenBank/DDBJ databases">
        <authorList>
            <person name="Chen Y."/>
            <person name="Shah S."/>
            <person name="Dougan E. K."/>
            <person name="Thang M."/>
            <person name="Chan C."/>
        </authorList>
    </citation>
    <scope>NUCLEOTIDE SEQUENCE</scope>
</reference>
<dbReference type="GO" id="GO:0030866">
    <property type="term" value="P:cortical actin cytoskeleton organization"/>
    <property type="evidence" value="ECO:0007669"/>
    <property type="project" value="TreeGrafter"/>
</dbReference>
<feature type="compositionally biased region" description="Basic residues" evidence="2">
    <location>
        <begin position="1921"/>
        <end position="1932"/>
    </location>
</feature>